<accession>A0AAE3FVG4</accession>
<dbReference type="EMBL" id="JAKRVX010000001">
    <property type="protein sequence ID" value="MCL9815916.1"/>
    <property type="molecule type" value="Genomic_DNA"/>
</dbReference>
<sequence length="75" mass="8108">MKEYTRISELKHAGQRITVPDHARDVTVEPSTKPGYLRVSYITPVHRVPIADASDSPAVSSGVDSAADDSPAYIN</sequence>
<proteinExistence type="predicted"/>
<dbReference type="RefSeq" id="WP_174652565.1">
    <property type="nucleotide sequence ID" value="NZ_JAKRVX010000001.1"/>
</dbReference>
<gene>
    <name evidence="2" type="ORF">AArcSt2_03075</name>
</gene>
<reference evidence="2" key="1">
    <citation type="journal article" date="2022" name="Syst. Appl. Microbiol.">
        <title>Natronocalculus amylovorans gen. nov., sp. nov., and Natranaeroarchaeum aerophilus sp. nov., dominant culturable amylolytic natronoarchaea from hypersaline soda lakes in southwestern Siberia.</title>
        <authorList>
            <person name="Sorokin D.Y."/>
            <person name="Elcheninov A.G."/>
            <person name="Khizhniak T.V."/>
            <person name="Koenen M."/>
            <person name="Bale N.J."/>
            <person name="Damste J.S.S."/>
            <person name="Kublanov I.V."/>
        </authorList>
    </citation>
    <scope>NUCLEOTIDE SEQUENCE</scope>
    <source>
        <strain evidence="2">AArc-St2</strain>
    </source>
</reference>
<comment type="caution">
    <text evidence="2">The sequence shown here is derived from an EMBL/GenBank/DDBJ whole genome shotgun (WGS) entry which is preliminary data.</text>
</comment>
<reference evidence="2" key="2">
    <citation type="submission" date="2022-02" db="EMBL/GenBank/DDBJ databases">
        <authorList>
            <person name="Elcheninov A.G."/>
            <person name="Sorokin D.Y."/>
            <person name="Kublanov I.V."/>
        </authorList>
    </citation>
    <scope>NUCLEOTIDE SEQUENCE</scope>
    <source>
        <strain evidence="2">AArc-St2</strain>
    </source>
</reference>
<protein>
    <submittedName>
        <fullName evidence="2">Uncharacterized protein</fullName>
    </submittedName>
</protein>
<feature type="region of interest" description="Disordered" evidence="1">
    <location>
        <begin position="52"/>
        <end position="75"/>
    </location>
</feature>
<evidence type="ECO:0000313" key="3">
    <source>
        <dbReference type="Proteomes" id="UP001203207"/>
    </source>
</evidence>
<name>A0AAE3FVG4_9EURY</name>
<keyword evidence="3" id="KW-1185">Reference proteome</keyword>
<organism evidence="2 3">
    <name type="scientific">Natronocalculus amylovorans</name>
    <dbReference type="NCBI Taxonomy" id="2917812"/>
    <lineage>
        <taxon>Archaea</taxon>
        <taxon>Methanobacteriati</taxon>
        <taxon>Methanobacteriota</taxon>
        <taxon>Stenosarchaea group</taxon>
        <taxon>Halobacteria</taxon>
        <taxon>Halobacteriales</taxon>
        <taxon>Haloferacaceae</taxon>
        <taxon>Natronocalculus</taxon>
    </lineage>
</organism>
<evidence type="ECO:0000313" key="2">
    <source>
        <dbReference type="EMBL" id="MCL9815916.1"/>
    </source>
</evidence>
<dbReference type="AlphaFoldDB" id="A0AAE3FVG4"/>
<evidence type="ECO:0000256" key="1">
    <source>
        <dbReference type="SAM" id="MobiDB-lite"/>
    </source>
</evidence>
<dbReference type="Proteomes" id="UP001203207">
    <property type="component" value="Unassembled WGS sequence"/>
</dbReference>